<name>A0A1G9YCR6_9ACTN</name>
<keyword evidence="3" id="KW-1185">Reference proteome</keyword>
<dbReference type="STRING" id="1196353.SAMN05444921_11850"/>
<evidence type="ECO:0000256" key="1">
    <source>
        <dbReference type="SAM" id="MobiDB-lite"/>
    </source>
</evidence>
<feature type="region of interest" description="Disordered" evidence="1">
    <location>
        <begin position="1"/>
        <end position="25"/>
    </location>
</feature>
<accession>A0A1G9YCR6</accession>
<protein>
    <recommendedName>
        <fullName evidence="4">Transposase</fullName>
    </recommendedName>
</protein>
<dbReference type="EMBL" id="FNHI01000018">
    <property type="protein sequence ID" value="SDN06416.1"/>
    <property type="molecule type" value="Genomic_DNA"/>
</dbReference>
<reference evidence="3" key="1">
    <citation type="submission" date="2016-10" db="EMBL/GenBank/DDBJ databases">
        <authorList>
            <person name="Varghese N."/>
            <person name="Submissions S."/>
        </authorList>
    </citation>
    <scope>NUCLEOTIDE SEQUENCE [LARGE SCALE GENOMIC DNA]</scope>
    <source>
        <strain evidence="3">CGMCC 4.7042</strain>
    </source>
</reference>
<evidence type="ECO:0008006" key="4">
    <source>
        <dbReference type="Google" id="ProtNLM"/>
    </source>
</evidence>
<proteinExistence type="predicted"/>
<dbReference type="AlphaFoldDB" id="A0A1G9YCR6"/>
<gene>
    <name evidence="2" type="ORF">SAMN05444921_11850</name>
</gene>
<organism evidence="2 3">
    <name type="scientific">Streptomyces wuyuanensis</name>
    <dbReference type="NCBI Taxonomy" id="1196353"/>
    <lineage>
        <taxon>Bacteria</taxon>
        <taxon>Bacillati</taxon>
        <taxon>Actinomycetota</taxon>
        <taxon>Actinomycetes</taxon>
        <taxon>Kitasatosporales</taxon>
        <taxon>Streptomycetaceae</taxon>
        <taxon>Streptomyces</taxon>
    </lineage>
</organism>
<evidence type="ECO:0000313" key="2">
    <source>
        <dbReference type="EMBL" id="SDN06416.1"/>
    </source>
</evidence>
<sequence>MWPPPPPPAVTEVRADGGHPTSAFQHGACLGIDVEVVQRPRRRGFEPLRRWSSRYRRYPGRS</sequence>
<dbReference type="Proteomes" id="UP000199063">
    <property type="component" value="Unassembled WGS sequence"/>
</dbReference>
<evidence type="ECO:0000313" key="3">
    <source>
        <dbReference type="Proteomes" id="UP000199063"/>
    </source>
</evidence>